<evidence type="ECO:0000259" key="1">
    <source>
        <dbReference type="Pfam" id="PF09983"/>
    </source>
</evidence>
<dbReference type="InterPro" id="IPR024534">
    <property type="entry name" value="JetD_C"/>
</dbReference>
<dbReference type="OrthoDB" id="8263792at2"/>
<dbReference type="Pfam" id="PF09983">
    <property type="entry name" value="JetD_C"/>
    <property type="match status" value="1"/>
</dbReference>
<keyword evidence="3" id="KW-1185">Reference proteome</keyword>
<comment type="caution">
    <text evidence="2">The sequence shown here is derived from an EMBL/GenBank/DDBJ whole genome shotgun (WGS) entry which is preliminary data.</text>
</comment>
<dbReference type="Proteomes" id="UP000316331">
    <property type="component" value="Unassembled WGS sequence"/>
</dbReference>
<evidence type="ECO:0000313" key="2">
    <source>
        <dbReference type="EMBL" id="TQM32716.1"/>
    </source>
</evidence>
<name>A0A543FG35_9NOCA</name>
<dbReference type="RefSeq" id="WP_141810586.1">
    <property type="nucleotide sequence ID" value="NZ_VFPG01000001.1"/>
</dbReference>
<organism evidence="2 3">
    <name type="scientific">Nocardia bhagyanarayanae</name>
    <dbReference type="NCBI Taxonomy" id="1215925"/>
    <lineage>
        <taxon>Bacteria</taxon>
        <taxon>Bacillati</taxon>
        <taxon>Actinomycetota</taxon>
        <taxon>Actinomycetes</taxon>
        <taxon>Mycobacteriales</taxon>
        <taxon>Nocardiaceae</taxon>
        <taxon>Nocardia</taxon>
    </lineage>
</organism>
<gene>
    <name evidence="2" type="ORF">FB390_4412</name>
</gene>
<accession>A0A543FG35</accession>
<evidence type="ECO:0000313" key="3">
    <source>
        <dbReference type="Proteomes" id="UP000316331"/>
    </source>
</evidence>
<dbReference type="AlphaFoldDB" id="A0A543FG35"/>
<sequence>MSGRIEDLAAQLYEQLLATACANGWLRTTGRTVGIDTVRTCFARAYTPRSADPDRSTMIRDCLQALAAQRLITCSAKTDQEKVALPLKVTLAAVAAKKTSTVPPQPHWHRELFDLAAVWATAGNARRQRYQAINRWLLSDPDQITVPFRERALEIFATYGTETDFAFPEKALDDWKTGPLFGDQDRLLAVMRAIPRPPPLLSHQPLDELDAGQLRRVGDGSLLIVVENSATWWSIVENMPPTHNVGHVAWGLGASFIASVRAIEANQEITEIRYFGDLDRSGLFIPTDAAAKAHIPVVPAIGLYTDLLAIGKSWRGAEKPCTDATAHELTRWLPAEHRDAAADLLTSGRRIAQEWVGTRHLARTQNWHNDLR</sequence>
<dbReference type="EMBL" id="VFPG01000001">
    <property type="protein sequence ID" value="TQM32716.1"/>
    <property type="molecule type" value="Genomic_DNA"/>
</dbReference>
<protein>
    <submittedName>
        <fullName evidence="2">Uncharacterized protein DUF2220</fullName>
    </submittedName>
</protein>
<proteinExistence type="predicted"/>
<reference evidence="2 3" key="1">
    <citation type="submission" date="2019-06" db="EMBL/GenBank/DDBJ databases">
        <title>Sequencing the genomes of 1000 actinobacteria strains.</title>
        <authorList>
            <person name="Klenk H.-P."/>
        </authorList>
    </citation>
    <scope>NUCLEOTIDE SEQUENCE [LARGE SCALE GENOMIC DNA]</scope>
    <source>
        <strain evidence="2 3">DSM 103495</strain>
    </source>
</reference>
<feature type="domain" description="Wadjet protein JetD C-terminal" evidence="1">
    <location>
        <begin position="220"/>
        <end position="362"/>
    </location>
</feature>